<name>A0A1B7W1C9_APHFL</name>
<gene>
    <name evidence="2" type="ORF">AN481_02230</name>
</gene>
<protein>
    <submittedName>
        <fullName evidence="2">Uncharacterized protein</fullName>
    </submittedName>
</protein>
<dbReference type="AlphaFoldDB" id="A0A1B7W1C9"/>
<dbReference type="Pfam" id="PF26369">
    <property type="entry name" value="UPF0426"/>
    <property type="match status" value="1"/>
</dbReference>
<dbReference type="InterPro" id="IPR040278">
    <property type="entry name" value="UPF0426"/>
</dbReference>
<dbReference type="PANTHER" id="PTHR35996:SF1">
    <property type="entry name" value="OS04G0528100 PROTEIN"/>
    <property type="match status" value="1"/>
</dbReference>
<dbReference type="EMBL" id="LJOY01000004">
    <property type="protein sequence ID" value="OBQ27081.1"/>
    <property type="molecule type" value="Genomic_DNA"/>
</dbReference>
<feature type="region of interest" description="Disordered" evidence="1">
    <location>
        <begin position="53"/>
        <end position="74"/>
    </location>
</feature>
<evidence type="ECO:0000256" key="1">
    <source>
        <dbReference type="SAM" id="MobiDB-lite"/>
    </source>
</evidence>
<reference evidence="2 3" key="1">
    <citation type="submission" date="2015-09" db="EMBL/GenBank/DDBJ databases">
        <title>Whole genome shotgun sequence assembly of Aphanizomenon flos-aquae UKL13.</title>
        <authorList>
            <person name="Driscoll C."/>
        </authorList>
    </citation>
    <scope>NUCLEOTIDE SEQUENCE [LARGE SCALE GENOMIC DNA]</scope>
    <source>
        <strain evidence="2">MDT13</strain>
    </source>
</reference>
<comment type="caution">
    <text evidence="2">The sequence shown here is derived from an EMBL/GenBank/DDBJ whole genome shotgun (WGS) entry which is preliminary data.</text>
</comment>
<sequence>MFISELSPLFREFTQNPVSFMGGFVSGVLRLNLNEDPVKSWLNKKGCGCGHSSSNLGTEAKNDKANGPQQITID</sequence>
<proteinExistence type="predicted"/>
<organism evidence="2 3">
    <name type="scientific">Aphanizomenon flos-aquae LD13</name>
    <dbReference type="NCBI Taxonomy" id="1710894"/>
    <lineage>
        <taxon>Bacteria</taxon>
        <taxon>Bacillati</taxon>
        <taxon>Cyanobacteriota</taxon>
        <taxon>Cyanophyceae</taxon>
        <taxon>Nostocales</taxon>
        <taxon>Aphanizomenonaceae</taxon>
        <taxon>Aphanizomenon</taxon>
    </lineage>
</organism>
<evidence type="ECO:0000313" key="3">
    <source>
        <dbReference type="Proteomes" id="UP000092382"/>
    </source>
</evidence>
<dbReference type="Proteomes" id="UP000092382">
    <property type="component" value="Unassembled WGS sequence"/>
</dbReference>
<evidence type="ECO:0000313" key="2">
    <source>
        <dbReference type="EMBL" id="OBQ27081.1"/>
    </source>
</evidence>
<dbReference type="PANTHER" id="PTHR35996">
    <property type="entry name" value="OSJNBA0038O10.25 PROTEIN"/>
    <property type="match status" value="1"/>
</dbReference>
<dbReference type="PATRIC" id="fig|1710894.3.peg.375"/>
<accession>A0A1B7W1C9</accession>